<gene>
    <name evidence="1" type="ORF">BB561_002104</name>
</gene>
<reference evidence="1 2" key="1">
    <citation type="journal article" date="2018" name="MBio">
        <title>Comparative Genomics Reveals the Core Gene Toolbox for the Fungus-Insect Symbiosis.</title>
        <authorList>
            <person name="Wang Y."/>
            <person name="Stata M."/>
            <person name="Wang W."/>
            <person name="Stajich J.E."/>
            <person name="White M.M."/>
            <person name="Moncalvo J.M."/>
        </authorList>
    </citation>
    <scope>NUCLEOTIDE SEQUENCE [LARGE SCALE GENOMIC DNA]</scope>
    <source>
        <strain evidence="1 2">SWE-8-4</strain>
    </source>
</reference>
<dbReference type="AlphaFoldDB" id="A0A2T9YRN4"/>
<comment type="caution">
    <text evidence="1">The sequence shown here is derived from an EMBL/GenBank/DDBJ whole genome shotgun (WGS) entry which is preliminary data.</text>
</comment>
<evidence type="ECO:0000313" key="1">
    <source>
        <dbReference type="EMBL" id="PVU95005.1"/>
    </source>
</evidence>
<dbReference type="Proteomes" id="UP000245383">
    <property type="component" value="Unassembled WGS sequence"/>
</dbReference>
<organism evidence="1 2">
    <name type="scientific">Smittium simulii</name>
    <dbReference type="NCBI Taxonomy" id="133385"/>
    <lineage>
        <taxon>Eukaryota</taxon>
        <taxon>Fungi</taxon>
        <taxon>Fungi incertae sedis</taxon>
        <taxon>Zoopagomycota</taxon>
        <taxon>Kickxellomycotina</taxon>
        <taxon>Harpellomycetes</taxon>
        <taxon>Harpellales</taxon>
        <taxon>Legeriomycetaceae</taxon>
        <taxon>Smittium</taxon>
    </lineage>
</organism>
<name>A0A2T9YRN4_9FUNG</name>
<sequence length="250" mass="29299">MLILFYTLYYKNYLAKNTSNQAETLPTRQCAYGVLRANAYTIPEEDSDHEPEQISKFNIFATNITKMQFFKFLSSRFTKNNNSISENYLDDSRALPTEEERQVIMQFSQNYHSLDIPPFYNHLLSTSNSSTIVNHQSRPWNNSVYYHAKSEPTKGHFIDYSLKNKPIYNTIPHIKYTKRLNRHQNFFVKDKTFKNSYDIKRFNSSPLHICTNRTCSSPTCQNFSETCKGLPRLADSFKSLTGQRKLTVFK</sequence>
<dbReference type="EMBL" id="MBFR01000068">
    <property type="protein sequence ID" value="PVU95005.1"/>
    <property type="molecule type" value="Genomic_DNA"/>
</dbReference>
<evidence type="ECO:0000313" key="2">
    <source>
        <dbReference type="Proteomes" id="UP000245383"/>
    </source>
</evidence>
<proteinExistence type="predicted"/>
<protein>
    <submittedName>
        <fullName evidence="1">Uncharacterized protein</fullName>
    </submittedName>
</protein>
<accession>A0A2T9YRN4</accession>
<keyword evidence="2" id="KW-1185">Reference proteome</keyword>